<proteinExistence type="predicted"/>
<evidence type="ECO:0000313" key="3">
    <source>
        <dbReference type="EMBL" id="CAB4898912.1"/>
    </source>
</evidence>
<feature type="domain" description="DUF3048" evidence="1">
    <location>
        <begin position="50"/>
        <end position="179"/>
    </location>
</feature>
<evidence type="ECO:0000259" key="1">
    <source>
        <dbReference type="Pfam" id="PF11258"/>
    </source>
</evidence>
<dbReference type="AlphaFoldDB" id="A0A6J7FSX2"/>
<dbReference type="SUPFAM" id="SSF159774">
    <property type="entry name" value="YerB-like"/>
    <property type="match status" value="1"/>
</dbReference>
<sequence>MIKKRSTKVVFTLLLLTFIAVSFNKIEPISNFVTQKEVSKNLFSGLPGENNQILVVKVDDTKQARPQVGLEDADVIYVEQVEAGLTRIAALYSSHLPDLIGPVRSARISDIELFAQFGRVGLAYSGAQSKMRPVIAGANIENLSAEINPPSIYTKDPSRVGPVNMILKPSLLLERANAKAKTKIDLPIRSPWSFGDAPSEQVITTTAKIKWPNARYELRWDEARKQYLTYFNGEANLSTAGEQLGADTAIIQLVSITPSIYGDKFGGITPFSKTTGSGKAIMLRDGFRYEITWKRDLATDVTTWLTKDGKVANFKPGKVWIFLTDTAPILTP</sequence>
<dbReference type="EMBL" id="CAFBMP010000005">
    <property type="protein sequence ID" value="CAB4898912.1"/>
    <property type="molecule type" value="Genomic_DNA"/>
</dbReference>
<dbReference type="Pfam" id="PF11258">
    <property type="entry name" value="DUF3048"/>
    <property type="match status" value="1"/>
</dbReference>
<dbReference type="Gene3D" id="3.50.90.10">
    <property type="entry name" value="YerB-like"/>
    <property type="match status" value="1"/>
</dbReference>
<accession>A0A6J7FSX2</accession>
<gene>
    <name evidence="3" type="ORF">UFOPK3608_00217</name>
</gene>
<reference evidence="3" key="1">
    <citation type="submission" date="2020-05" db="EMBL/GenBank/DDBJ databases">
        <authorList>
            <person name="Chiriac C."/>
            <person name="Salcher M."/>
            <person name="Ghai R."/>
            <person name="Kavagutti S V."/>
        </authorList>
    </citation>
    <scope>NUCLEOTIDE SEQUENCE</scope>
</reference>
<dbReference type="InterPro" id="IPR035328">
    <property type="entry name" value="DUF3048_C"/>
</dbReference>
<feature type="domain" description="DUF3048" evidence="2">
    <location>
        <begin position="210"/>
        <end position="321"/>
    </location>
</feature>
<organism evidence="3">
    <name type="scientific">freshwater metagenome</name>
    <dbReference type="NCBI Taxonomy" id="449393"/>
    <lineage>
        <taxon>unclassified sequences</taxon>
        <taxon>metagenomes</taxon>
        <taxon>ecological metagenomes</taxon>
    </lineage>
</organism>
<dbReference type="Pfam" id="PF17479">
    <property type="entry name" value="DUF3048_C"/>
    <property type="match status" value="1"/>
</dbReference>
<evidence type="ECO:0000259" key="2">
    <source>
        <dbReference type="Pfam" id="PF17479"/>
    </source>
</evidence>
<dbReference type="InterPro" id="IPR023158">
    <property type="entry name" value="YerB-like_sf"/>
</dbReference>
<protein>
    <submittedName>
        <fullName evidence="3">Unannotated protein</fullName>
    </submittedName>
</protein>
<name>A0A6J7FSX2_9ZZZZ</name>
<dbReference type="InterPro" id="IPR021416">
    <property type="entry name" value="DUF3048_N"/>
</dbReference>